<dbReference type="InterPro" id="IPR005025">
    <property type="entry name" value="FMN_Rdtase-like_dom"/>
</dbReference>
<gene>
    <name evidence="5" type="ORF">CBE89_06580</name>
</gene>
<evidence type="ECO:0000313" key="5">
    <source>
        <dbReference type="EMBL" id="ART21194.1"/>
    </source>
</evidence>
<dbReference type="GO" id="GO:0016491">
    <property type="term" value="F:oxidoreductase activity"/>
    <property type="evidence" value="ECO:0007669"/>
    <property type="project" value="UniProtKB-KW"/>
</dbReference>
<evidence type="ECO:0000259" key="4">
    <source>
        <dbReference type="Pfam" id="PF03358"/>
    </source>
</evidence>
<feature type="domain" description="NADPH-dependent FMN reductase-like" evidence="4">
    <location>
        <begin position="4"/>
        <end position="151"/>
    </location>
</feature>
<dbReference type="InterPro" id="IPR023932">
    <property type="entry name" value="CE1759_FMN_reduct"/>
</dbReference>
<dbReference type="NCBIfam" id="TIGR04037">
    <property type="entry name" value="LLM_duo_CE1759"/>
    <property type="match status" value="1"/>
</dbReference>
<reference evidence="5 6" key="1">
    <citation type="submission" date="2017-05" db="EMBL/GenBank/DDBJ databases">
        <title>Complete genome sequence of Corynebacterium striatum KC-Na-1 isolated from Neophocaena asiaeorientalis in Korea.</title>
        <authorList>
            <person name="Kim J.H."/>
            <person name="Lee K."/>
        </authorList>
    </citation>
    <scope>NUCLEOTIDE SEQUENCE [LARGE SCALE GENOMIC DNA]</scope>
    <source>
        <strain evidence="5 6">KC-Na-01</strain>
    </source>
</reference>
<dbReference type="SUPFAM" id="SSF52218">
    <property type="entry name" value="Flavoproteins"/>
    <property type="match status" value="1"/>
</dbReference>
<dbReference type="KEGG" id="cstr:CBE89_06580"/>
<protein>
    <submittedName>
        <fullName evidence="5">Oxidoreductase</fullName>
    </submittedName>
</protein>
<dbReference type="PANTHER" id="PTHR43408:SF2">
    <property type="entry name" value="FMN REDUCTASE (NADPH)"/>
    <property type="match status" value="1"/>
</dbReference>
<dbReference type="InterPro" id="IPR051814">
    <property type="entry name" value="NAD(P)H-dep_FMN_reductase"/>
</dbReference>
<evidence type="ECO:0000256" key="1">
    <source>
        <dbReference type="ARBA" id="ARBA00022630"/>
    </source>
</evidence>
<dbReference type="AlphaFoldDB" id="A0A2Z2J3B3"/>
<organism evidence="5 6">
    <name type="scientific">Corynebacterium striatum</name>
    <dbReference type="NCBI Taxonomy" id="43770"/>
    <lineage>
        <taxon>Bacteria</taxon>
        <taxon>Bacillati</taxon>
        <taxon>Actinomycetota</taxon>
        <taxon>Actinomycetes</taxon>
        <taxon>Mycobacteriales</taxon>
        <taxon>Corynebacteriaceae</taxon>
        <taxon>Corynebacterium</taxon>
    </lineage>
</organism>
<keyword evidence="1" id="KW-0285">Flavoprotein</keyword>
<evidence type="ECO:0000256" key="3">
    <source>
        <dbReference type="ARBA" id="ARBA00023002"/>
    </source>
</evidence>
<keyword evidence="3" id="KW-0560">Oxidoreductase</keyword>
<name>A0A2Z2J3B3_CORST</name>
<dbReference type="PANTHER" id="PTHR43408">
    <property type="entry name" value="FMN REDUCTASE (NADPH)"/>
    <property type="match status" value="1"/>
</dbReference>
<dbReference type="InterPro" id="IPR029039">
    <property type="entry name" value="Flavoprotein-like_sf"/>
</dbReference>
<dbReference type="Pfam" id="PF03358">
    <property type="entry name" value="FMN_red"/>
    <property type="match status" value="1"/>
</dbReference>
<evidence type="ECO:0000313" key="6">
    <source>
        <dbReference type="Proteomes" id="UP000250197"/>
    </source>
</evidence>
<proteinExistence type="predicted"/>
<dbReference type="EMBL" id="CP021252">
    <property type="protein sequence ID" value="ART21194.1"/>
    <property type="molecule type" value="Genomic_DNA"/>
</dbReference>
<dbReference type="Proteomes" id="UP000250197">
    <property type="component" value="Chromosome"/>
</dbReference>
<sequence>MRSLVVVTAGLSTPSSTRALADALAQAVVSQVGARGEGLEITVIELRELATELAEAMTNWGATTPELDEAKRALSHASGLIAVTPIFQGSYSGLFKMFFDTLDPHALDHLPTLVAATGGSSRHALVLDYALRPLFNYLHATVVPTGIFQATEDFGTDEGAKTTRRIERAAKELADLIVIPSDRVGGLASPDIMTNQQTTPRKIGLDLEEEFTPFSSLLSGHDGN</sequence>
<accession>A0A2Z2J3B3</accession>
<keyword evidence="2" id="KW-0288">FMN</keyword>
<dbReference type="Gene3D" id="3.40.50.360">
    <property type="match status" value="1"/>
</dbReference>
<dbReference type="RefSeq" id="WP_086891297.1">
    <property type="nucleotide sequence ID" value="NZ_CP021252.1"/>
</dbReference>
<evidence type="ECO:0000256" key="2">
    <source>
        <dbReference type="ARBA" id="ARBA00022643"/>
    </source>
</evidence>